<evidence type="ECO:0000313" key="3">
    <source>
        <dbReference type="Proteomes" id="UP001143548"/>
    </source>
</evidence>
<sequence>MSDRGTAYLKELNSGRTSWRKAMREKQSVLEREWFSPSRGTSSHRADGGSHGGEEARNGEA</sequence>
<name>A0A9W5YVG0_9EURO</name>
<organism evidence="2 3">
    <name type="scientific">Aspergillus brasiliensis</name>
    <dbReference type="NCBI Taxonomy" id="319629"/>
    <lineage>
        <taxon>Eukaryota</taxon>
        <taxon>Fungi</taxon>
        <taxon>Dikarya</taxon>
        <taxon>Ascomycota</taxon>
        <taxon>Pezizomycotina</taxon>
        <taxon>Eurotiomycetes</taxon>
        <taxon>Eurotiomycetidae</taxon>
        <taxon>Eurotiales</taxon>
        <taxon>Aspergillaceae</taxon>
        <taxon>Aspergillus</taxon>
        <taxon>Aspergillus subgen. Circumdati</taxon>
    </lineage>
</organism>
<dbReference type="AlphaFoldDB" id="A0A9W5YVG0"/>
<accession>A0A9W5YVG0</accession>
<evidence type="ECO:0000256" key="1">
    <source>
        <dbReference type="SAM" id="MobiDB-lite"/>
    </source>
</evidence>
<evidence type="ECO:0000313" key="2">
    <source>
        <dbReference type="EMBL" id="GKZ24285.1"/>
    </source>
</evidence>
<feature type="region of interest" description="Disordered" evidence="1">
    <location>
        <begin position="29"/>
        <end position="61"/>
    </location>
</feature>
<reference evidence="2" key="1">
    <citation type="submission" date="2022-07" db="EMBL/GenBank/DDBJ databases">
        <title>Taxonomy of Aspergillus series Nigri: significant species reduction supported by multi-species coalescent approaches.</title>
        <authorList>
            <person name="Bian C."/>
            <person name="Kusuya Y."/>
            <person name="Sklenar F."/>
            <person name="D'hooge E."/>
            <person name="Yaguchi T."/>
            <person name="Takahashi H."/>
            <person name="Hubka V."/>
        </authorList>
    </citation>
    <scope>NUCLEOTIDE SEQUENCE</scope>
    <source>
        <strain evidence="2">CBS 733.88</strain>
    </source>
</reference>
<protein>
    <submittedName>
        <fullName evidence="2">Uncharacterized protein</fullName>
    </submittedName>
</protein>
<dbReference type="EMBL" id="BROQ01000083">
    <property type="protein sequence ID" value="GKZ24285.1"/>
    <property type="molecule type" value="Genomic_DNA"/>
</dbReference>
<gene>
    <name evidence="2" type="ORF">AbraCBS73388_011092</name>
</gene>
<feature type="compositionally biased region" description="Basic and acidic residues" evidence="1">
    <location>
        <begin position="44"/>
        <end position="61"/>
    </location>
</feature>
<comment type="caution">
    <text evidence="2">The sequence shown here is derived from an EMBL/GenBank/DDBJ whole genome shotgun (WGS) entry which is preliminary data.</text>
</comment>
<proteinExistence type="predicted"/>
<dbReference type="Proteomes" id="UP001143548">
    <property type="component" value="Unassembled WGS sequence"/>
</dbReference>